<dbReference type="HOGENOM" id="CLU_2090619_0_0_1"/>
<evidence type="ECO:0000313" key="2">
    <source>
        <dbReference type="Proteomes" id="UP000053989"/>
    </source>
</evidence>
<name>A0A0C3DMM5_9AGAM</name>
<sequence>SNSSYYQHICLHYGEYQQRCMDGNITENEHVIPRDMLAMKKRQQVTRGMLQDDMPGQMTLDGTFTKAVPGLKAFSRDDVLKSVAEFVVCGDQVCSQVSSTTVALTDNHNPYYLYKVS</sequence>
<protein>
    <submittedName>
        <fullName evidence="1">Uncharacterized protein</fullName>
    </submittedName>
</protein>
<dbReference type="InParanoid" id="A0A0C3DMM5"/>
<accession>A0A0C3DMM5</accession>
<gene>
    <name evidence="1" type="ORF">SCLCIDRAFT_120633</name>
</gene>
<feature type="non-terminal residue" evidence="1">
    <location>
        <position position="1"/>
    </location>
</feature>
<organism evidence="1 2">
    <name type="scientific">Scleroderma citrinum Foug A</name>
    <dbReference type="NCBI Taxonomy" id="1036808"/>
    <lineage>
        <taxon>Eukaryota</taxon>
        <taxon>Fungi</taxon>
        <taxon>Dikarya</taxon>
        <taxon>Basidiomycota</taxon>
        <taxon>Agaricomycotina</taxon>
        <taxon>Agaricomycetes</taxon>
        <taxon>Agaricomycetidae</taxon>
        <taxon>Boletales</taxon>
        <taxon>Sclerodermatineae</taxon>
        <taxon>Sclerodermataceae</taxon>
        <taxon>Scleroderma</taxon>
    </lineage>
</organism>
<evidence type="ECO:0000313" key="1">
    <source>
        <dbReference type="EMBL" id="KIM61910.1"/>
    </source>
</evidence>
<reference evidence="1 2" key="1">
    <citation type="submission" date="2014-04" db="EMBL/GenBank/DDBJ databases">
        <authorList>
            <consortium name="DOE Joint Genome Institute"/>
            <person name="Kuo A."/>
            <person name="Kohler A."/>
            <person name="Nagy L.G."/>
            <person name="Floudas D."/>
            <person name="Copeland A."/>
            <person name="Barry K.W."/>
            <person name="Cichocki N."/>
            <person name="Veneault-Fourrey C."/>
            <person name="LaButti K."/>
            <person name="Lindquist E.A."/>
            <person name="Lipzen A."/>
            <person name="Lundell T."/>
            <person name="Morin E."/>
            <person name="Murat C."/>
            <person name="Sun H."/>
            <person name="Tunlid A."/>
            <person name="Henrissat B."/>
            <person name="Grigoriev I.V."/>
            <person name="Hibbett D.S."/>
            <person name="Martin F."/>
            <person name="Nordberg H.P."/>
            <person name="Cantor M.N."/>
            <person name="Hua S.X."/>
        </authorList>
    </citation>
    <scope>NUCLEOTIDE SEQUENCE [LARGE SCALE GENOMIC DNA]</scope>
    <source>
        <strain evidence="1 2">Foug A</strain>
    </source>
</reference>
<dbReference type="EMBL" id="KN822046">
    <property type="protein sequence ID" value="KIM61910.1"/>
    <property type="molecule type" value="Genomic_DNA"/>
</dbReference>
<keyword evidence="2" id="KW-1185">Reference proteome</keyword>
<dbReference type="AlphaFoldDB" id="A0A0C3DMM5"/>
<reference evidence="2" key="2">
    <citation type="submission" date="2015-01" db="EMBL/GenBank/DDBJ databases">
        <title>Evolutionary Origins and Diversification of the Mycorrhizal Mutualists.</title>
        <authorList>
            <consortium name="DOE Joint Genome Institute"/>
            <consortium name="Mycorrhizal Genomics Consortium"/>
            <person name="Kohler A."/>
            <person name="Kuo A."/>
            <person name="Nagy L.G."/>
            <person name="Floudas D."/>
            <person name="Copeland A."/>
            <person name="Barry K.W."/>
            <person name="Cichocki N."/>
            <person name="Veneault-Fourrey C."/>
            <person name="LaButti K."/>
            <person name="Lindquist E.A."/>
            <person name="Lipzen A."/>
            <person name="Lundell T."/>
            <person name="Morin E."/>
            <person name="Murat C."/>
            <person name="Riley R."/>
            <person name="Ohm R."/>
            <person name="Sun H."/>
            <person name="Tunlid A."/>
            <person name="Henrissat B."/>
            <person name="Grigoriev I.V."/>
            <person name="Hibbett D.S."/>
            <person name="Martin F."/>
        </authorList>
    </citation>
    <scope>NUCLEOTIDE SEQUENCE [LARGE SCALE GENOMIC DNA]</scope>
    <source>
        <strain evidence="2">Foug A</strain>
    </source>
</reference>
<proteinExistence type="predicted"/>
<dbReference type="Proteomes" id="UP000053989">
    <property type="component" value="Unassembled WGS sequence"/>
</dbReference>